<reference evidence="3" key="2">
    <citation type="submission" date="2015-01" db="EMBL/GenBank/DDBJ databases">
        <title>Evolutionary Origins and Diversification of the Mycorrhizal Mutualists.</title>
        <authorList>
            <consortium name="DOE Joint Genome Institute"/>
            <consortium name="Mycorrhizal Genomics Consortium"/>
            <person name="Kohler A."/>
            <person name="Kuo A."/>
            <person name="Nagy L.G."/>
            <person name="Floudas D."/>
            <person name="Copeland A."/>
            <person name="Barry K.W."/>
            <person name="Cichocki N."/>
            <person name="Veneault-Fourrey C."/>
            <person name="LaButti K."/>
            <person name="Lindquist E.A."/>
            <person name="Lipzen A."/>
            <person name="Lundell T."/>
            <person name="Morin E."/>
            <person name="Murat C."/>
            <person name="Riley R."/>
            <person name="Ohm R."/>
            <person name="Sun H."/>
            <person name="Tunlid A."/>
            <person name="Henrissat B."/>
            <person name="Grigoriev I.V."/>
            <person name="Hibbett D.S."/>
            <person name="Martin F."/>
        </authorList>
    </citation>
    <scope>NUCLEOTIDE SEQUENCE [LARGE SCALE GENOMIC DNA]</scope>
    <source>
        <strain evidence="3">Zn</strain>
    </source>
</reference>
<evidence type="ECO:0000259" key="1">
    <source>
        <dbReference type="Pfam" id="PF06985"/>
    </source>
</evidence>
<gene>
    <name evidence="2" type="ORF">OIDMADRAFT_72920</name>
</gene>
<protein>
    <recommendedName>
        <fullName evidence="1">Heterokaryon incompatibility domain-containing protein</fullName>
    </recommendedName>
</protein>
<dbReference type="PANTHER" id="PTHR10622:SF10">
    <property type="entry name" value="HET DOMAIN-CONTAINING PROTEIN"/>
    <property type="match status" value="1"/>
</dbReference>
<accession>A0A0C3GRZ8</accession>
<proteinExistence type="predicted"/>
<reference evidence="2 3" key="1">
    <citation type="submission" date="2014-04" db="EMBL/GenBank/DDBJ databases">
        <authorList>
            <consortium name="DOE Joint Genome Institute"/>
            <person name="Kuo A."/>
            <person name="Martino E."/>
            <person name="Perotto S."/>
            <person name="Kohler A."/>
            <person name="Nagy L.G."/>
            <person name="Floudas D."/>
            <person name="Copeland A."/>
            <person name="Barry K.W."/>
            <person name="Cichocki N."/>
            <person name="Veneault-Fourrey C."/>
            <person name="LaButti K."/>
            <person name="Lindquist E.A."/>
            <person name="Lipzen A."/>
            <person name="Lundell T."/>
            <person name="Morin E."/>
            <person name="Murat C."/>
            <person name="Sun H."/>
            <person name="Tunlid A."/>
            <person name="Henrissat B."/>
            <person name="Grigoriev I.V."/>
            <person name="Hibbett D.S."/>
            <person name="Martin F."/>
            <person name="Nordberg H.P."/>
            <person name="Cantor M.N."/>
            <person name="Hua S.X."/>
        </authorList>
    </citation>
    <scope>NUCLEOTIDE SEQUENCE [LARGE SCALE GENOMIC DNA]</scope>
    <source>
        <strain evidence="2 3">Zn</strain>
    </source>
</reference>
<dbReference type="Proteomes" id="UP000054321">
    <property type="component" value="Unassembled WGS sequence"/>
</dbReference>
<dbReference type="PANTHER" id="PTHR10622">
    <property type="entry name" value="HET DOMAIN-CONTAINING PROTEIN"/>
    <property type="match status" value="1"/>
</dbReference>
<keyword evidence="3" id="KW-1185">Reference proteome</keyword>
<dbReference type="STRING" id="913774.A0A0C3GRZ8"/>
<dbReference type="HOGENOM" id="CLU_000288_138_0_1"/>
<organism evidence="2 3">
    <name type="scientific">Oidiodendron maius (strain Zn)</name>
    <dbReference type="NCBI Taxonomy" id="913774"/>
    <lineage>
        <taxon>Eukaryota</taxon>
        <taxon>Fungi</taxon>
        <taxon>Dikarya</taxon>
        <taxon>Ascomycota</taxon>
        <taxon>Pezizomycotina</taxon>
        <taxon>Leotiomycetes</taxon>
        <taxon>Leotiomycetes incertae sedis</taxon>
        <taxon>Myxotrichaceae</taxon>
        <taxon>Oidiodendron</taxon>
    </lineage>
</organism>
<dbReference type="InterPro" id="IPR010730">
    <property type="entry name" value="HET"/>
</dbReference>
<evidence type="ECO:0000313" key="2">
    <source>
        <dbReference type="EMBL" id="KIM93231.1"/>
    </source>
</evidence>
<feature type="domain" description="Heterokaryon incompatibility" evidence="1">
    <location>
        <begin position="22"/>
        <end position="109"/>
    </location>
</feature>
<evidence type="ECO:0000313" key="3">
    <source>
        <dbReference type="Proteomes" id="UP000054321"/>
    </source>
</evidence>
<feature type="non-terminal residue" evidence="2">
    <location>
        <position position="324"/>
    </location>
</feature>
<dbReference type="OrthoDB" id="194358at2759"/>
<dbReference type="EMBL" id="KN832898">
    <property type="protein sequence ID" value="KIM93231.1"/>
    <property type="molecule type" value="Genomic_DNA"/>
</dbReference>
<dbReference type="AlphaFoldDB" id="A0A0C3GRZ8"/>
<dbReference type="Pfam" id="PF06985">
    <property type="entry name" value="HET"/>
    <property type="match status" value="1"/>
</dbReference>
<name>A0A0C3GRZ8_OIDMZ</name>
<dbReference type="InParanoid" id="A0A0C3GRZ8"/>
<sequence length="324" mass="36322">MRLIDVDTLELKEFHGDNIPRYAILSHTWGADKEEVSFHDIGTGKIEKSGNGLMKLKGCCNQAKKDGLTYAWIDTCCIDKTNSVELGEAINSMFRWYKKAVICYAYLSDVPSGDSYWDSGSKFFSSRWFRRGWTLQELLAPQELCFYDQTWATIGTKREMSGEIETITGIPRRFLPGRDLHEASVAQRMSWAAKRETTREEDITYCLLGLFDVIMPMIYGEGDKAFSRLQEAIIEKTRDDSILAWGLDPAVPIPIPSKSTDILSAGILASAPSLFANCGRIILRKQDSMHANPFDISGGRLRVHLSLHVTSIGDTYGLLNCGPD</sequence>